<reference evidence="2" key="4">
    <citation type="submission" date="2025-05" db="UniProtKB">
        <authorList>
            <consortium name="Ensembl"/>
        </authorList>
    </citation>
    <scope>IDENTIFICATION</scope>
</reference>
<feature type="non-terminal residue" evidence="1">
    <location>
        <position position="41"/>
    </location>
</feature>
<sequence length="41" mass="4561">IMKSSTNLQTILLYANQWDCSSCEIPFHVGPRALLFATGFS</sequence>
<keyword evidence="1" id="KW-0675">Receptor</keyword>
<protein>
    <submittedName>
        <fullName evidence="1">Variable lymphocyte receptor A cassette</fullName>
    </submittedName>
</protein>
<name>A5HH21_PETMA</name>
<dbReference type="AlphaFoldDB" id="A5HH21"/>
<dbReference type="HOGENOM" id="CLU_3282254_0_0_1"/>
<evidence type="ECO:0000313" key="2">
    <source>
        <dbReference type="Ensembl" id="ENSPMAP00000011233.1"/>
    </source>
</evidence>
<reference evidence="1" key="2">
    <citation type="submission" date="2007-03" db="EMBL/GenBank/DDBJ databases">
        <authorList>
            <person name="Rogozin I.B."/>
            <person name="Iyer L.M."/>
            <person name="Liang L."/>
            <person name="Glazko G.V."/>
            <person name="Liston V.G."/>
            <person name="Pavlov Y.I."/>
            <person name="Pancer Z."/>
        </authorList>
    </citation>
    <scope>NUCLEOTIDE SEQUENCE</scope>
</reference>
<reference evidence="1" key="1">
    <citation type="journal article" date="2007" name="Nat. Immunol.">
        <title>Evolution and diversification of lamprey antigen receptors: evidence for involvement of an AID-APOBEC family cytosine deaminase.</title>
        <authorList>
            <person name="Rogozin I.B."/>
            <person name="Iyer L.M."/>
            <person name="Liang L."/>
            <person name="Glazko G.V."/>
            <person name="Liston V.G."/>
            <person name="Pavlov Y.I."/>
            <person name="Aravind L."/>
            <person name="Pancer Z."/>
        </authorList>
    </citation>
    <scope>NUCLEOTIDE SEQUENCE</scope>
</reference>
<accession>A5HH21</accession>
<feature type="non-terminal residue" evidence="1">
    <location>
        <position position="1"/>
    </location>
</feature>
<proteinExistence type="predicted"/>
<dbReference type="Ensembl" id="ENSPMAT00000011279.1">
    <property type="protein sequence ID" value="ENSPMAP00000011233.1"/>
    <property type="gene ID" value="ENSPMAG00000010252.1"/>
</dbReference>
<dbReference type="EMBL" id="EF528920">
    <property type="protein sequence ID" value="ABO85626.1"/>
    <property type="molecule type" value="Genomic_DNA"/>
</dbReference>
<organism evidence="1">
    <name type="scientific">Petromyzon marinus</name>
    <name type="common">Sea lamprey</name>
    <dbReference type="NCBI Taxonomy" id="7757"/>
    <lineage>
        <taxon>Eukaryota</taxon>
        <taxon>Metazoa</taxon>
        <taxon>Chordata</taxon>
        <taxon>Craniata</taxon>
        <taxon>Vertebrata</taxon>
        <taxon>Cyclostomata</taxon>
        <taxon>Hyperoartia</taxon>
        <taxon>Petromyzontiformes</taxon>
        <taxon>Petromyzontidae</taxon>
        <taxon>Petromyzon</taxon>
    </lineage>
</organism>
<evidence type="ECO:0000313" key="1">
    <source>
        <dbReference type="EMBL" id="ABO85626.1"/>
    </source>
</evidence>
<reference evidence="1" key="3">
    <citation type="submission" date="2007-03" db="EMBL/GenBank/DDBJ databases">
        <authorList>
            <person name="Mardis E.R."/>
        </authorList>
    </citation>
    <scope>NUCLEOTIDE SEQUENCE</scope>
</reference>